<evidence type="ECO:0000256" key="3">
    <source>
        <dbReference type="ARBA" id="ARBA00022691"/>
    </source>
</evidence>
<dbReference type="AlphaFoldDB" id="A1BIA7"/>
<organism evidence="5 6">
    <name type="scientific">Chlorobium phaeobacteroides (strain DSM 266 / SMG 266 / 2430)</name>
    <dbReference type="NCBI Taxonomy" id="290317"/>
    <lineage>
        <taxon>Bacteria</taxon>
        <taxon>Pseudomonadati</taxon>
        <taxon>Chlorobiota</taxon>
        <taxon>Chlorobiia</taxon>
        <taxon>Chlorobiales</taxon>
        <taxon>Chlorobiaceae</taxon>
        <taxon>Chlorobium/Pelodictyon group</taxon>
        <taxon>Chlorobium</taxon>
    </lineage>
</organism>
<dbReference type="CDD" id="cd02440">
    <property type="entry name" value="AdoMet_MTases"/>
    <property type="match status" value="1"/>
</dbReference>
<keyword evidence="6" id="KW-1185">Reference proteome</keyword>
<dbReference type="Pfam" id="PF08241">
    <property type="entry name" value="Methyltransf_11"/>
    <property type="match status" value="1"/>
</dbReference>
<keyword evidence="3" id="KW-0949">S-adenosyl-L-methionine</keyword>
<dbReference type="OrthoDB" id="9795634at2"/>
<evidence type="ECO:0000256" key="2">
    <source>
        <dbReference type="ARBA" id="ARBA00022679"/>
    </source>
</evidence>
<dbReference type="KEGG" id="cph:Cpha266_2127"/>
<dbReference type="STRING" id="290317.Cpha266_2127"/>
<evidence type="ECO:0000313" key="5">
    <source>
        <dbReference type="EMBL" id="ABL66134.1"/>
    </source>
</evidence>
<feature type="domain" description="Methyltransferase type 11" evidence="4">
    <location>
        <begin position="58"/>
        <end position="143"/>
    </location>
</feature>
<reference evidence="5 6" key="1">
    <citation type="submission" date="2006-12" db="EMBL/GenBank/DDBJ databases">
        <title>Complete sequence of Chlorobium phaeobacteroides DSM 266.</title>
        <authorList>
            <consortium name="US DOE Joint Genome Institute"/>
            <person name="Copeland A."/>
            <person name="Lucas S."/>
            <person name="Lapidus A."/>
            <person name="Barry K."/>
            <person name="Detter J.C."/>
            <person name="Glavina del Rio T."/>
            <person name="Hammon N."/>
            <person name="Israni S."/>
            <person name="Pitluck S."/>
            <person name="Goltsman E."/>
            <person name="Schmutz J."/>
            <person name="Larimer F."/>
            <person name="Land M."/>
            <person name="Hauser L."/>
            <person name="Mikhailova N."/>
            <person name="Li T."/>
            <person name="Overmann J."/>
            <person name="Bryant D.A."/>
            <person name="Richardson P."/>
        </authorList>
    </citation>
    <scope>NUCLEOTIDE SEQUENCE [LARGE SCALE GENOMIC DNA]</scope>
    <source>
        <strain evidence="5 6">DSM 266</strain>
    </source>
</reference>
<keyword evidence="1 5" id="KW-0489">Methyltransferase</keyword>
<dbReference type="PANTHER" id="PTHR43464">
    <property type="entry name" value="METHYLTRANSFERASE"/>
    <property type="match status" value="1"/>
</dbReference>
<protein>
    <submittedName>
        <fullName evidence="5">Methyltransferase type 11</fullName>
    </submittedName>
</protein>
<dbReference type="GO" id="GO:0032259">
    <property type="term" value="P:methylation"/>
    <property type="evidence" value="ECO:0007669"/>
    <property type="project" value="UniProtKB-KW"/>
</dbReference>
<dbReference type="InterPro" id="IPR029063">
    <property type="entry name" value="SAM-dependent_MTases_sf"/>
</dbReference>
<evidence type="ECO:0000259" key="4">
    <source>
        <dbReference type="Pfam" id="PF08241"/>
    </source>
</evidence>
<evidence type="ECO:0000256" key="1">
    <source>
        <dbReference type="ARBA" id="ARBA00022603"/>
    </source>
</evidence>
<dbReference type="HOGENOM" id="CLU_037990_14_1_10"/>
<name>A1BIA7_CHLPD</name>
<keyword evidence="2 5" id="KW-0808">Transferase</keyword>
<accession>A1BIA7</accession>
<dbReference type="EMBL" id="CP000492">
    <property type="protein sequence ID" value="ABL66134.1"/>
    <property type="molecule type" value="Genomic_DNA"/>
</dbReference>
<dbReference type="GO" id="GO:0008757">
    <property type="term" value="F:S-adenosylmethionine-dependent methyltransferase activity"/>
    <property type="evidence" value="ECO:0007669"/>
    <property type="project" value="InterPro"/>
</dbReference>
<gene>
    <name evidence="5" type="ordered locus">Cpha266_2127</name>
</gene>
<evidence type="ECO:0000313" key="6">
    <source>
        <dbReference type="Proteomes" id="UP000008701"/>
    </source>
</evidence>
<proteinExistence type="predicted"/>
<dbReference type="PANTHER" id="PTHR43464:SF19">
    <property type="entry name" value="UBIQUINONE BIOSYNTHESIS O-METHYLTRANSFERASE, MITOCHONDRIAL"/>
    <property type="match status" value="1"/>
</dbReference>
<dbReference type="Proteomes" id="UP000008701">
    <property type="component" value="Chromosome"/>
</dbReference>
<dbReference type="InterPro" id="IPR013216">
    <property type="entry name" value="Methyltransf_11"/>
</dbReference>
<sequence length="229" mass="25020">MGQTLYNCSVLTMITGNPFETYAVDYDKWFETAAGANLFQLELDCLKKAVDTKKMRWLEVGVGSGRFACALGITTGADPAPAMVKIASSRGIETITAPAEALPFNDASFDGVLISCAICFVQNPTQALVECHRVLKEGGQLVIGFIPSDSRWGEYHAQRGKEGNPFYAAARFYSSAKLRRLTERNGFICNAGYGCMLPSPDAQLDNDGLHRKAGMDKGFMVLSFYKKNI</sequence>
<dbReference type="Gene3D" id="3.40.50.150">
    <property type="entry name" value="Vaccinia Virus protein VP39"/>
    <property type="match status" value="1"/>
</dbReference>
<dbReference type="eggNOG" id="COG2226">
    <property type="taxonomic scope" value="Bacteria"/>
</dbReference>
<dbReference type="SUPFAM" id="SSF53335">
    <property type="entry name" value="S-adenosyl-L-methionine-dependent methyltransferases"/>
    <property type="match status" value="1"/>
</dbReference>